<evidence type="ECO:0000256" key="1">
    <source>
        <dbReference type="ARBA" id="ARBA00008779"/>
    </source>
</evidence>
<feature type="signal peptide" evidence="5">
    <location>
        <begin position="1"/>
        <end position="22"/>
    </location>
</feature>
<dbReference type="InterPro" id="IPR017850">
    <property type="entry name" value="Alkaline_phosphatase_core_sf"/>
</dbReference>
<dbReference type="SUPFAM" id="SSF53649">
    <property type="entry name" value="Alkaline phosphatase-like"/>
    <property type="match status" value="1"/>
</dbReference>
<dbReference type="RefSeq" id="WP_146600626.1">
    <property type="nucleotide sequence ID" value="NZ_SJPY01000005.1"/>
</dbReference>
<evidence type="ECO:0000256" key="2">
    <source>
        <dbReference type="ARBA" id="ARBA00022723"/>
    </source>
</evidence>
<protein>
    <submittedName>
        <fullName evidence="7">Arylsulfatase</fullName>
        <ecNumber evidence="7">3.1.6.1</ecNumber>
    </submittedName>
</protein>
<name>A0A5C6DUP0_9BACT</name>
<accession>A0A5C6DUP0</accession>
<comment type="caution">
    <text evidence="7">The sequence shown here is derived from an EMBL/GenBank/DDBJ whole genome shotgun (WGS) entry which is preliminary data.</text>
</comment>
<feature type="chain" id="PRO_5023072969" evidence="5">
    <location>
        <begin position="23"/>
        <end position="915"/>
    </location>
</feature>
<dbReference type="OrthoDB" id="9783154at2"/>
<dbReference type="Proteomes" id="UP000315471">
    <property type="component" value="Unassembled WGS sequence"/>
</dbReference>
<dbReference type="Gene3D" id="3.30.1120.10">
    <property type="match status" value="1"/>
</dbReference>
<evidence type="ECO:0000259" key="6">
    <source>
        <dbReference type="Pfam" id="PF00884"/>
    </source>
</evidence>
<keyword evidence="5" id="KW-0732">Signal</keyword>
<evidence type="ECO:0000256" key="4">
    <source>
        <dbReference type="ARBA" id="ARBA00022837"/>
    </source>
</evidence>
<keyword evidence="4" id="KW-0106">Calcium</keyword>
<dbReference type="Gene3D" id="3.40.720.10">
    <property type="entry name" value="Alkaline Phosphatase, subunit A"/>
    <property type="match status" value="1"/>
</dbReference>
<proteinExistence type="inferred from homology"/>
<dbReference type="InterPro" id="IPR024607">
    <property type="entry name" value="Sulfatase_CS"/>
</dbReference>
<organism evidence="7 8">
    <name type="scientific">Novipirellula aureliae</name>
    <dbReference type="NCBI Taxonomy" id="2527966"/>
    <lineage>
        <taxon>Bacteria</taxon>
        <taxon>Pseudomonadati</taxon>
        <taxon>Planctomycetota</taxon>
        <taxon>Planctomycetia</taxon>
        <taxon>Pirellulales</taxon>
        <taxon>Pirellulaceae</taxon>
        <taxon>Novipirellula</taxon>
    </lineage>
</organism>
<feature type="domain" description="Sulfatase N-terminal" evidence="6">
    <location>
        <begin position="241"/>
        <end position="536"/>
    </location>
</feature>
<dbReference type="EC" id="3.1.6.1" evidence="7"/>
<dbReference type="PANTHER" id="PTHR42693:SF53">
    <property type="entry name" value="ENDO-4-O-SULFATASE"/>
    <property type="match status" value="1"/>
</dbReference>
<dbReference type="Pfam" id="PF14707">
    <property type="entry name" value="Sulfatase_C"/>
    <property type="match status" value="1"/>
</dbReference>
<comment type="similarity">
    <text evidence="1">Belongs to the sulfatase family.</text>
</comment>
<dbReference type="PANTHER" id="PTHR42693">
    <property type="entry name" value="ARYLSULFATASE FAMILY MEMBER"/>
    <property type="match status" value="1"/>
</dbReference>
<dbReference type="EMBL" id="SJPY01000005">
    <property type="protein sequence ID" value="TWU39974.1"/>
    <property type="molecule type" value="Genomic_DNA"/>
</dbReference>
<reference evidence="7 8" key="1">
    <citation type="submission" date="2019-02" db="EMBL/GenBank/DDBJ databases">
        <title>Deep-cultivation of Planctomycetes and their phenomic and genomic characterization uncovers novel biology.</title>
        <authorList>
            <person name="Wiegand S."/>
            <person name="Jogler M."/>
            <person name="Boedeker C."/>
            <person name="Pinto D."/>
            <person name="Vollmers J."/>
            <person name="Rivas-Marin E."/>
            <person name="Kohn T."/>
            <person name="Peeters S.H."/>
            <person name="Heuer A."/>
            <person name="Rast P."/>
            <person name="Oberbeckmann S."/>
            <person name="Bunk B."/>
            <person name="Jeske O."/>
            <person name="Meyerdierks A."/>
            <person name="Storesund J.E."/>
            <person name="Kallscheuer N."/>
            <person name="Luecker S."/>
            <person name="Lage O.M."/>
            <person name="Pohl T."/>
            <person name="Merkel B.J."/>
            <person name="Hornburger P."/>
            <person name="Mueller R.-W."/>
            <person name="Bruemmer F."/>
            <person name="Labrenz M."/>
            <person name="Spormann A.M."/>
            <person name="Op Den Camp H."/>
            <person name="Overmann J."/>
            <person name="Amann R."/>
            <person name="Jetten M.S.M."/>
            <person name="Mascher T."/>
            <person name="Medema M.H."/>
            <person name="Devos D.P."/>
            <person name="Kaster A.-K."/>
            <person name="Ovreas L."/>
            <person name="Rohde M."/>
            <person name="Galperin M.Y."/>
            <person name="Jogler C."/>
        </authorList>
    </citation>
    <scope>NUCLEOTIDE SEQUENCE [LARGE SCALE GENOMIC DNA]</scope>
    <source>
        <strain evidence="7 8">Q31b</strain>
    </source>
</reference>
<dbReference type="Pfam" id="PF00884">
    <property type="entry name" value="Sulfatase"/>
    <property type="match status" value="1"/>
</dbReference>
<keyword evidence="3 7" id="KW-0378">Hydrolase</keyword>
<dbReference type="GO" id="GO:0046872">
    <property type="term" value="F:metal ion binding"/>
    <property type="evidence" value="ECO:0007669"/>
    <property type="project" value="UniProtKB-KW"/>
</dbReference>
<evidence type="ECO:0000256" key="3">
    <source>
        <dbReference type="ARBA" id="ARBA00022801"/>
    </source>
</evidence>
<sequence precursor="true">MNKVILKLLMVVCFGFAFTVHSDAETVLFNPTAADVVATVGDLDAATIGGSWDASLSQTSRFDENIGGYVYVMEGDYVELTLDDGGIDFFSTDVAIHFEMLATRASPAGDKFITLIGYDGANEIFRLRNVSSTNTPQNSISATTGDGEEPMGFTPLRYIAEDAGYPSGLQDFRIVLSDNRVSFSGSSLTPQEGPVLHSTRTLTRLRWEMTNGGGGNHGVWLDDVRIQEGLPSAPREATDRPNIIFMLADDLGYSDISCYGAKKLDTPNLDTLASDGLQFTTFLSAANVCSPSRAAFLTGAYPSRCGVPMAVNHPLQNHWFLGLDSDEITIAEQCRKQGYKTFMVGKWHLGTEDVFLPFNQGFDRWLGTVANAGSIYDDREVAYDTYPQTILTSLYTQRVREHIRDSRDQPFFIYYPHNYPHKPFTEGNAFDGSTGSGTRSDVLKEMDWSVGQIVAELEAQGILENTLIVFSSDNGAVPPSQYGNAPFRGSKYVTWEGGHRVPLVMYWKGQIQTPAMIDSPQVRAMDLFPTICELIGEPVPKDRVYDGTSLVPLMSGQSIDRDPNEPFYYYTGDNLQCVRVGNWKLHVPRTEYQLPWWDQIKPPPSTYQLYDLANDVHEDRDVSADHPEIVAALSELAANIVLELGNPDPETGTLIVGSGQRGTGSIFPEVPTLLNNESDYKYVPDWNTLTDAEKGRGKTREGMNGVVDAANEFIDGSTLPHGWQYLEASIASGGSERAMTPGVAVGSEGNTGFLGTGTAALIGSADAGRFVIDSAHTANAAAAGTDLLIVTDDAAARDHVIVRYTVDDADIGIGKTRANITGSFRDLVGEMTDDSITAQIFHNDTQLFSATGSAGRLTLADGSFDLRDITVATGDTIGFVIGSNGSSQGDEVALRASIRFSVPRIKTNKESEHEH</sequence>
<dbReference type="InterPro" id="IPR000917">
    <property type="entry name" value="Sulfatase_N"/>
</dbReference>
<evidence type="ECO:0000313" key="8">
    <source>
        <dbReference type="Proteomes" id="UP000315471"/>
    </source>
</evidence>
<evidence type="ECO:0000256" key="5">
    <source>
        <dbReference type="SAM" id="SignalP"/>
    </source>
</evidence>
<dbReference type="AlphaFoldDB" id="A0A5C6DUP0"/>
<dbReference type="PROSITE" id="PS00149">
    <property type="entry name" value="SULFATASE_2"/>
    <property type="match status" value="1"/>
</dbReference>
<evidence type="ECO:0000313" key="7">
    <source>
        <dbReference type="EMBL" id="TWU39974.1"/>
    </source>
</evidence>
<keyword evidence="8" id="KW-1185">Reference proteome</keyword>
<dbReference type="InterPro" id="IPR050738">
    <property type="entry name" value="Sulfatase"/>
</dbReference>
<dbReference type="GO" id="GO:0004065">
    <property type="term" value="F:arylsulfatase activity"/>
    <property type="evidence" value="ECO:0007669"/>
    <property type="project" value="UniProtKB-EC"/>
</dbReference>
<gene>
    <name evidence="7" type="primary">atsA_28</name>
    <name evidence="7" type="ORF">Q31b_32900</name>
</gene>
<keyword evidence="2" id="KW-0479">Metal-binding</keyword>